<comment type="subcellular location">
    <subcellularLocation>
        <location evidence="5">Golgi apparatus membrane</location>
        <topology evidence="5">Single-pass type II membrane protein</topology>
    </subcellularLocation>
</comment>
<evidence type="ECO:0000256" key="3">
    <source>
        <dbReference type="ARBA" id="ARBA00022676"/>
    </source>
</evidence>
<keyword evidence="7" id="KW-1185">Reference proteome</keyword>
<feature type="transmembrane region" description="Helical" evidence="5">
    <location>
        <begin position="21"/>
        <end position="44"/>
    </location>
</feature>
<sequence length="700" mass="80087">MKGGVSSSYAIPVPAKRRWRGLVIAVLALVFLSMLLPLVFLLGLHNGFHSTSGYGTDHRNSAPTRIKIFDQHNTTNQPKVCGALPYLVTHPDFEDKSNYVDAIIKRFTPTLPKGFGNASLKATGNGTNGYPVPIDLPKPAKKTSGSFDRDKVRDNTIAVDESEMICQLKFGSYCLWRREQRVEMEDSVVKTMKDLLFVARAYYPSIAKLPKFDKLSQEMKQNIQDFERVLSEATTDKDLPSQYVEMQPFNIKHAYLVTVIDALCLMISHVVEVIHYHFFCIHPRNITCLKYASKPVDKASSDAVHCIQMNKQKIRMMEATIAKAKSCPVDCNNVDKKFRQLVDLTEDEANFHMKQSAFLYKLAVQTMPKSLHCLSMRLTVEYFRSFDIDDKMVEKFVNPALHHYVIFSKNVLASSVAINSTVAHAQGSEKLVFHLLTDKENFFAMKLWFFRNKYADAAVQVLNIENLKLYNYHKAAPFHLSLPEIFRVSFRRVDKLSSTHFRTQYISMFSESFYFLPEIFPSLEKVVVLSDDVIVQRDLSALWNLDMGEKVNGAVQLCAVKLFDLKSHLLSRKFDENSCAWTSGVNIIDLLTWRVQNLTGRYQRLMDELKEDEHLSETTGLSAGLLTFDSLVYPLEDSWILPGLGYNYGIDLEDLETAAILHFDGSMKPWLDLGIPRYKRYWRKFLNPQNQFLSDCNVNP</sequence>
<dbReference type="AlphaFoldDB" id="A0A8X8YSP2"/>
<reference evidence="6" key="1">
    <citation type="submission" date="2018-01" db="EMBL/GenBank/DDBJ databases">
        <authorList>
            <person name="Mao J.F."/>
        </authorList>
    </citation>
    <scope>NUCLEOTIDE SEQUENCE</scope>
    <source>
        <strain evidence="6">Huo1</strain>
        <tissue evidence="6">Leaf</tissue>
    </source>
</reference>
<comment type="pathway">
    <text evidence="1 5">Glycan metabolism; pectin biosynthesis.</text>
</comment>
<evidence type="ECO:0000256" key="5">
    <source>
        <dbReference type="RuleBase" id="RU362027"/>
    </source>
</evidence>
<name>A0A8X8YSP2_SALSN</name>
<comment type="similarity">
    <text evidence="2 5">Belongs to the glycosyltransferase 8 family.</text>
</comment>
<proteinExistence type="inferred from homology"/>
<dbReference type="CDD" id="cd06429">
    <property type="entry name" value="GT8_like_1"/>
    <property type="match status" value="1"/>
</dbReference>
<dbReference type="GO" id="GO:0000139">
    <property type="term" value="C:Golgi membrane"/>
    <property type="evidence" value="ECO:0007669"/>
    <property type="project" value="UniProtKB-SubCell"/>
</dbReference>
<dbReference type="PANTHER" id="PTHR32116:SF12">
    <property type="entry name" value="GALACTURONOSYLTRANSFERASE 7-RELATED"/>
    <property type="match status" value="1"/>
</dbReference>
<dbReference type="GO" id="GO:0071555">
    <property type="term" value="P:cell wall organization"/>
    <property type="evidence" value="ECO:0007669"/>
    <property type="project" value="UniProtKB-KW"/>
</dbReference>
<dbReference type="Pfam" id="PF01501">
    <property type="entry name" value="Glyco_transf_8"/>
    <property type="match status" value="1"/>
</dbReference>
<accession>A0A8X8YSP2</accession>
<evidence type="ECO:0000256" key="2">
    <source>
        <dbReference type="ARBA" id="ARBA00006351"/>
    </source>
</evidence>
<dbReference type="GO" id="GO:0047262">
    <property type="term" value="F:polygalacturonate 4-alpha-galacturonosyltransferase activity"/>
    <property type="evidence" value="ECO:0007669"/>
    <property type="project" value="InterPro"/>
</dbReference>
<dbReference type="InterPro" id="IPR029993">
    <property type="entry name" value="GAUT"/>
</dbReference>
<evidence type="ECO:0000313" key="6">
    <source>
        <dbReference type="EMBL" id="KAG6436989.1"/>
    </source>
</evidence>
<dbReference type="EMBL" id="PNBA02000001">
    <property type="protein sequence ID" value="KAG6436989.1"/>
    <property type="molecule type" value="Genomic_DNA"/>
</dbReference>
<dbReference type="InterPro" id="IPR029044">
    <property type="entry name" value="Nucleotide-diphossugar_trans"/>
</dbReference>
<dbReference type="Gene3D" id="3.90.550.10">
    <property type="entry name" value="Spore Coat Polysaccharide Biosynthesis Protein SpsA, Chain A"/>
    <property type="match status" value="1"/>
</dbReference>
<evidence type="ECO:0000256" key="1">
    <source>
        <dbReference type="ARBA" id="ARBA00004877"/>
    </source>
</evidence>
<comment type="caution">
    <text evidence="6">The sequence shown here is derived from an EMBL/GenBank/DDBJ whole genome shotgun (WGS) entry which is preliminary data.</text>
</comment>
<evidence type="ECO:0000313" key="7">
    <source>
        <dbReference type="Proteomes" id="UP000298416"/>
    </source>
</evidence>
<dbReference type="InterPro" id="IPR002495">
    <property type="entry name" value="Glyco_trans_8"/>
</dbReference>
<dbReference type="Proteomes" id="UP000298416">
    <property type="component" value="Unassembled WGS sequence"/>
</dbReference>
<keyword evidence="5" id="KW-0961">Cell wall biogenesis/degradation</keyword>
<keyword evidence="5" id="KW-0472">Membrane</keyword>
<keyword evidence="3 5" id="KW-0328">Glycosyltransferase</keyword>
<keyword evidence="5" id="KW-1133">Transmembrane helix</keyword>
<evidence type="ECO:0000256" key="4">
    <source>
        <dbReference type="ARBA" id="ARBA00022679"/>
    </source>
</evidence>
<keyword evidence="4" id="KW-0808">Transferase</keyword>
<organism evidence="6">
    <name type="scientific">Salvia splendens</name>
    <name type="common">Scarlet sage</name>
    <dbReference type="NCBI Taxonomy" id="180675"/>
    <lineage>
        <taxon>Eukaryota</taxon>
        <taxon>Viridiplantae</taxon>
        <taxon>Streptophyta</taxon>
        <taxon>Embryophyta</taxon>
        <taxon>Tracheophyta</taxon>
        <taxon>Spermatophyta</taxon>
        <taxon>Magnoliopsida</taxon>
        <taxon>eudicotyledons</taxon>
        <taxon>Gunneridae</taxon>
        <taxon>Pentapetalae</taxon>
        <taxon>asterids</taxon>
        <taxon>lamiids</taxon>
        <taxon>Lamiales</taxon>
        <taxon>Lamiaceae</taxon>
        <taxon>Nepetoideae</taxon>
        <taxon>Mentheae</taxon>
        <taxon>Salviinae</taxon>
        <taxon>Salvia</taxon>
        <taxon>Salvia subgen. Calosphace</taxon>
        <taxon>core Calosphace</taxon>
    </lineage>
</organism>
<keyword evidence="5" id="KW-0812">Transmembrane</keyword>
<dbReference type="PANTHER" id="PTHR32116">
    <property type="entry name" value="GALACTURONOSYLTRANSFERASE 4-RELATED"/>
    <property type="match status" value="1"/>
</dbReference>
<protein>
    <recommendedName>
        <fullName evidence="5">Hexosyltransferase</fullName>
        <ecNumber evidence="5">2.4.1.-</ecNumber>
    </recommendedName>
</protein>
<dbReference type="EC" id="2.4.1.-" evidence="5"/>
<keyword evidence="5" id="KW-0333">Golgi apparatus</keyword>
<dbReference type="Pfam" id="PF25557">
    <property type="entry name" value="GAUT_1"/>
    <property type="match status" value="1"/>
</dbReference>
<reference evidence="6" key="2">
    <citation type="submission" date="2020-08" db="EMBL/GenBank/DDBJ databases">
        <title>Plant Genome Project.</title>
        <authorList>
            <person name="Zhang R.-G."/>
        </authorList>
    </citation>
    <scope>NUCLEOTIDE SEQUENCE</scope>
    <source>
        <strain evidence="6">Huo1</strain>
        <tissue evidence="6">Leaf</tissue>
    </source>
</reference>
<gene>
    <name evidence="6" type="ORF">SASPL_101896</name>
</gene>
<dbReference type="SUPFAM" id="SSF53448">
    <property type="entry name" value="Nucleotide-diphospho-sugar transferases"/>
    <property type="match status" value="1"/>
</dbReference>